<evidence type="ECO:0000313" key="1">
    <source>
        <dbReference type="EMBL" id="SDT76764.1"/>
    </source>
</evidence>
<accession>A0A1H2D2E6</accession>
<name>A0A1H2D2E6_9ACTN</name>
<dbReference type="AlphaFoldDB" id="A0A1H2D2E6"/>
<dbReference type="Proteomes" id="UP000198688">
    <property type="component" value="Chromosome I"/>
</dbReference>
<keyword evidence="2" id="KW-1185">Reference proteome</keyword>
<sequence>MTNRHQRLRMQHRIRLVLEERRAAFAARDAEPAVDLEVTMEIPPPQRAVGRVTVRY</sequence>
<organism evidence="1 2">
    <name type="scientific">Actinoplanes derwentensis</name>
    <dbReference type="NCBI Taxonomy" id="113562"/>
    <lineage>
        <taxon>Bacteria</taxon>
        <taxon>Bacillati</taxon>
        <taxon>Actinomycetota</taxon>
        <taxon>Actinomycetes</taxon>
        <taxon>Micromonosporales</taxon>
        <taxon>Micromonosporaceae</taxon>
        <taxon>Actinoplanes</taxon>
    </lineage>
</organism>
<reference evidence="1 2" key="1">
    <citation type="submission" date="2016-10" db="EMBL/GenBank/DDBJ databases">
        <authorList>
            <person name="de Groot N.N."/>
        </authorList>
    </citation>
    <scope>NUCLEOTIDE SEQUENCE [LARGE SCALE GENOMIC DNA]</scope>
    <source>
        <strain evidence="1 2">DSM 43941</strain>
    </source>
</reference>
<dbReference type="EMBL" id="LT629758">
    <property type="protein sequence ID" value="SDT76764.1"/>
    <property type="molecule type" value="Genomic_DNA"/>
</dbReference>
<protein>
    <submittedName>
        <fullName evidence="1">Uncharacterized protein</fullName>
    </submittedName>
</protein>
<gene>
    <name evidence="1" type="ORF">SAMN04489716_7724</name>
</gene>
<evidence type="ECO:0000313" key="2">
    <source>
        <dbReference type="Proteomes" id="UP000198688"/>
    </source>
</evidence>
<dbReference type="STRING" id="113562.SAMN04489716_7724"/>
<dbReference type="RefSeq" id="WP_157751972.1">
    <property type="nucleotide sequence ID" value="NZ_BOMJ01000037.1"/>
</dbReference>
<proteinExistence type="predicted"/>